<feature type="region of interest" description="Disordered" evidence="1">
    <location>
        <begin position="685"/>
        <end position="782"/>
    </location>
</feature>
<feature type="region of interest" description="Disordered" evidence="1">
    <location>
        <begin position="442"/>
        <end position="461"/>
    </location>
</feature>
<feature type="region of interest" description="Disordered" evidence="1">
    <location>
        <begin position="28"/>
        <end position="61"/>
    </location>
</feature>
<proteinExistence type="predicted"/>
<evidence type="ECO:0000256" key="1">
    <source>
        <dbReference type="SAM" id="MobiDB-lite"/>
    </source>
</evidence>
<feature type="compositionally biased region" description="Basic and acidic residues" evidence="1">
    <location>
        <begin position="492"/>
        <end position="505"/>
    </location>
</feature>
<dbReference type="EMBL" id="LR812966">
    <property type="protein sequence ID" value="CAC9534108.1"/>
    <property type="molecule type" value="Genomic_DNA"/>
</dbReference>
<protein>
    <submittedName>
        <fullName evidence="2">Hypothetical_protein_-_conserved</fullName>
    </submittedName>
</protein>
<feature type="region of interest" description="Disordered" evidence="1">
    <location>
        <begin position="79"/>
        <end position="126"/>
    </location>
</feature>
<feature type="compositionally biased region" description="Acidic residues" evidence="1">
    <location>
        <begin position="514"/>
        <end position="524"/>
    </location>
</feature>
<feature type="compositionally biased region" description="Low complexity" evidence="1">
    <location>
        <begin position="693"/>
        <end position="702"/>
    </location>
</feature>
<gene>
    <name evidence="2" type="ORF">LINF_330036100</name>
</gene>
<evidence type="ECO:0000313" key="3">
    <source>
        <dbReference type="Proteomes" id="UP000255414"/>
    </source>
</evidence>
<feature type="region of interest" description="Disordered" evidence="1">
    <location>
        <begin position="473"/>
        <end position="533"/>
    </location>
</feature>
<feature type="region of interest" description="Disordered" evidence="1">
    <location>
        <begin position="289"/>
        <end position="321"/>
    </location>
</feature>
<evidence type="ECO:0000313" key="2">
    <source>
        <dbReference type="EMBL" id="CAC9534108.1"/>
    </source>
</evidence>
<feature type="region of interest" description="Disordered" evidence="1">
    <location>
        <begin position="186"/>
        <end position="205"/>
    </location>
</feature>
<feature type="compositionally biased region" description="Low complexity" evidence="1">
    <location>
        <begin position="747"/>
        <end position="763"/>
    </location>
</feature>
<dbReference type="OMA" id="HRRYNKM"/>
<feature type="compositionally biased region" description="Basic residues" evidence="1">
    <location>
        <begin position="764"/>
        <end position="774"/>
    </location>
</feature>
<sequence length="834" mass="88040">MSTYEWVIEQESPDGVTTRVVFDFADVNTDSHGNGGRSNISSSSYHLQHRRDGRGRGLSGGTPSAAGVFAFKEVARSEEGSSLRSSKHSSCSRSRRRRQHHLGTSGKGGRESVIGTMVGPGGSAYTSTSVRQRYQRMLFGGVLGGRAATVAGVSRTTTATPDASASVFASGLASSYRIDPSAGLNGDTHSFSSSPLRGTTAGGQPPSTLFMSAYGAEMVDEDENQCSSGCLGRRNRCSTRRGSSSHDGGVSSVACASAACDRNAAAPQHAACGMRTAGDTPRRSSVLTAAATTAATAPPSSCRHRRVAAHEDSDDDDLTSDTGIINGDGSYYVLRDVWAARATCPRTITTARAADFPAFPPLHPISVEKEEEPAKTLTECCGHPAGGTDARDVLSCIADAKATQRAPVSLAPSQENIRQQAKADAAEEHRRYNKMLLKKERQWRRDRGWQPTGSSGDGTVSFCRTHGWYAGESSRGLRDGASAGTGRRGRRERAVAVRGRLDAYEPRSSSTTDTNEDDADDESCDTSSLSSLECLSTSSDGFDVRELRADSAFAATVRSLASRAERERKKMEAREEQMLWSEAAQNKATSITQRSPLHSPATLRGLMSSADGAAATTPALPPSLATVLRRGDAVSAGGSIRNGVGSGNAGRSGAVSSFFISPIHQSVAAESAAWTAGTGFEFLGQGGLGGNDTTSSSSLPTSRPAPWQRRSSASTPAGATMSRRRERSEDNEDGYAEELKESCDGVASSSATHAIAADAQASAHRARKKRKRGDRARQSVVGECGGSRALRPVAAPSNGPPLEILPCSKMDMREDLLESFLMEAMLDEDDFALY</sequence>
<name>A0A6L0XYC0_LEIIN</name>
<dbReference type="AlphaFoldDB" id="A0A6L0XYC0"/>
<organism evidence="2 3">
    <name type="scientific">Leishmania infantum</name>
    <dbReference type="NCBI Taxonomy" id="5671"/>
    <lineage>
        <taxon>Eukaryota</taxon>
        <taxon>Discoba</taxon>
        <taxon>Euglenozoa</taxon>
        <taxon>Kinetoplastea</taxon>
        <taxon>Metakinetoplastina</taxon>
        <taxon>Trypanosomatida</taxon>
        <taxon>Trypanosomatidae</taxon>
        <taxon>Leishmaniinae</taxon>
        <taxon>Leishmania</taxon>
    </lineage>
</organism>
<feature type="compositionally biased region" description="Polar residues" evidence="1">
    <location>
        <begin position="187"/>
        <end position="197"/>
    </location>
</feature>
<dbReference type="Proteomes" id="UP000255414">
    <property type="component" value="Chromosome 33"/>
</dbReference>
<reference evidence="2" key="1">
    <citation type="submission" date="2020-06" db="EMBL/GenBank/DDBJ databases">
        <authorList>
            <person name="Gonzalez-de la Fuente S."/>
            <person name="Peiro-Pastor R."/>
            <person name="Rastrojo A."/>
            <person name="Moreno J."/>
            <person name="Carrasco-Ramiro F."/>
            <person name="Requena JM."/>
            <person name="Aguado B."/>
        </authorList>
    </citation>
    <scope>NUCLEOTIDE SEQUENCE</scope>
</reference>
<feature type="compositionally biased region" description="Low complexity" evidence="1">
    <location>
        <begin position="82"/>
        <end position="92"/>
    </location>
</feature>
<accession>A0A6L0XYC0</accession>